<evidence type="ECO:0000256" key="1">
    <source>
        <dbReference type="ARBA" id="ARBA00005417"/>
    </source>
</evidence>
<keyword evidence="3" id="KW-0547">Nucleotide-binding</keyword>
<dbReference type="PANTHER" id="PTHR43776">
    <property type="entry name" value="TRANSPORT ATP-BINDING PROTEIN"/>
    <property type="match status" value="1"/>
</dbReference>
<dbReference type="PROSITE" id="PS00211">
    <property type="entry name" value="ABC_TRANSPORTER_1"/>
    <property type="match status" value="2"/>
</dbReference>
<keyword evidence="4 6" id="KW-0067">ATP-binding</keyword>
<gene>
    <name evidence="6" type="ORF">QF206_07070</name>
</gene>
<dbReference type="InterPro" id="IPR050319">
    <property type="entry name" value="ABC_transp_ATP-bind"/>
</dbReference>
<evidence type="ECO:0000256" key="2">
    <source>
        <dbReference type="ARBA" id="ARBA00022448"/>
    </source>
</evidence>
<evidence type="ECO:0000256" key="4">
    <source>
        <dbReference type="ARBA" id="ARBA00022840"/>
    </source>
</evidence>
<dbReference type="SMART" id="SM00382">
    <property type="entry name" value="AAA"/>
    <property type="match status" value="2"/>
</dbReference>
<keyword evidence="7" id="KW-1185">Reference proteome</keyword>
<dbReference type="Pfam" id="PF00005">
    <property type="entry name" value="ABC_tran"/>
    <property type="match status" value="2"/>
</dbReference>
<evidence type="ECO:0000313" key="6">
    <source>
        <dbReference type="EMBL" id="MDI2098725.1"/>
    </source>
</evidence>
<dbReference type="InterPro" id="IPR003439">
    <property type="entry name" value="ABC_transporter-like_ATP-bd"/>
</dbReference>
<dbReference type="RefSeq" id="WP_281488503.1">
    <property type="nucleotide sequence ID" value="NZ_CP159582.1"/>
</dbReference>
<feature type="domain" description="ABC transporter" evidence="5">
    <location>
        <begin position="285"/>
        <end position="524"/>
    </location>
</feature>
<protein>
    <submittedName>
        <fullName evidence="6">ABC transporter ATP-binding protein</fullName>
    </submittedName>
</protein>
<dbReference type="AlphaFoldDB" id="A0AAW6T9I6"/>
<dbReference type="SUPFAM" id="SSF52540">
    <property type="entry name" value="P-loop containing nucleoside triphosphate hydrolases"/>
    <property type="match status" value="2"/>
</dbReference>
<dbReference type="InterPro" id="IPR003593">
    <property type="entry name" value="AAA+_ATPase"/>
</dbReference>
<evidence type="ECO:0000313" key="7">
    <source>
        <dbReference type="Proteomes" id="UP001321506"/>
    </source>
</evidence>
<dbReference type="CDD" id="cd03257">
    <property type="entry name" value="ABC_NikE_OppD_transporters"/>
    <property type="match status" value="2"/>
</dbReference>
<proteinExistence type="inferred from homology"/>
<sequence>MATDTETGARALAVEIQGLEVSTYDGRPILHAIDLTVPRGQVLGLAGETGSGKSTLGLAMMGHYRPGLRRSSGSVVVSGHDLALLSMGALRRLRGNEIAYVPQDPVMALNPALRVREAFSEAAGAHQLATADADARLVRLLQKVGLPHDQAFLKRYPHELSGGQQQRLAIAIGFALEPSVVVMDEPTTGLDSPTKLAVMALVRELSESVGASVVVISHDLRMLMAFTDRMIVMCEGRIVDDAASSALEREATHAYTRRLLAALPDPLAHRSRRESGSGAVAANALEVRQLRASYSGIEITHSIEFDLAWGTCLALVGESGSGKTTLARCVAGFHHEFKGEVHWNGERLSARVGRRTPEQLAGVQYVSQNPFSALNPRRSVGASLAAGARLSGGLPAKAAAAEARHMLERVGLQTEHFDRMPRELSGGQRQRVALARALLARPTLLVCDEVTSSLDVSVQAEIVALLQRLQREEQLSMLFITHDLALVSSIADRVMVLKEGSCVEQGPVQQVLEHPRAEYSKRLLALNRTIADERMDRESAHAGGPAAYHTTRAVHVPADPASGLPRVSG</sequence>
<dbReference type="PANTHER" id="PTHR43776:SF7">
    <property type="entry name" value="D,D-DIPEPTIDE TRANSPORT ATP-BINDING PROTEIN DDPF-RELATED"/>
    <property type="match status" value="1"/>
</dbReference>
<dbReference type="EMBL" id="JASATX010000002">
    <property type="protein sequence ID" value="MDI2098725.1"/>
    <property type="molecule type" value="Genomic_DNA"/>
</dbReference>
<organism evidence="6 7">
    <name type="scientific">Ruicaihuangia caeni</name>
    <dbReference type="NCBI Taxonomy" id="3042517"/>
    <lineage>
        <taxon>Bacteria</taxon>
        <taxon>Bacillati</taxon>
        <taxon>Actinomycetota</taxon>
        <taxon>Actinomycetes</taxon>
        <taxon>Micrococcales</taxon>
        <taxon>Microbacteriaceae</taxon>
        <taxon>Ruicaihuangia</taxon>
    </lineage>
</organism>
<keyword evidence="2" id="KW-0813">Transport</keyword>
<dbReference type="GO" id="GO:0016887">
    <property type="term" value="F:ATP hydrolysis activity"/>
    <property type="evidence" value="ECO:0007669"/>
    <property type="project" value="InterPro"/>
</dbReference>
<dbReference type="InterPro" id="IPR027417">
    <property type="entry name" value="P-loop_NTPase"/>
</dbReference>
<dbReference type="GO" id="GO:0005524">
    <property type="term" value="F:ATP binding"/>
    <property type="evidence" value="ECO:0007669"/>
    <property type="project" value="UniProtKB-KW"/>
</dbReference>
<feature type="domain" description="ABC transporter" evidence="5">
    <location>
        <begin position="14"/>
        <end position="260"/>
    </location>
</feature>
<dbReference type="Gene3D" id="3.40.50.300">
    <property type="entry name" value="P-loop containing nucleotide triphosphate hydrolases"/>
    <property type="match status" value="2"/>
</dbReference>
<comment type="caution">
    <text evidence="6">The sequence shown here is derived from an EMBL/GenBank/DDBJ whole genome shotgun (WGS) entry which is preliminary data.</text>
</comment>
<dbReference type="GO" id="GO:0055085">
    <property type="term" value="P:transmembrane transport"/>
    <property type="evidence" value="ECO:0007669"/>
    <property type="project" value="UniProtKB-ARBA"/>
</dbReference>
<dbReference type="Proteomes" id="UP001321506">
    <property type="component" value="Unassembled WGS sequence"/>
</dbReference>
<evidence type="ECO:0000259" key="5">
    <source>
        <dbReference type="PROSITE" id="PS50893"/>
    </source>
</evidence>
<accession>A0AAW6T9I6</accession>
<dbReference type="InterPro" id="IPR017871">
    <property type="entry name" value="ABC_transporter-like_CS"/>
</dbReference>
<comment type="similarity">
    <text evidence="1">Belongs to the ABC transporter superfamily.</text>
</comment>
<dbReference type="PROSITE" id="PS50893">
    <property type="entry name" value="ABC_TRANSPORTER_2"/>
    <property type="match status" value="2"/>
</dbReference>
<reference evidence="6 7" key="1">
    <citation type="submission" date="2023-04" db="EMBL/GenBank/DDBJ databases">
        <title>Klugiella caeni sp. nov. isolated from the sludge of biochemical tank.</title>
        <authorList>
            <person name="Geng K."/>
        </authorList>
    </citation>
    <scope>NUCLEOTIDE SEQUENCE [LARGE SCALE GENOMIC DNA]</scope>
    <source>
        <strain evidence="6 7">YN-L-19</strain>
    </source>
</reference>
<name>A0AAW6T9I6_9MICO</name>
<evidence type="ECO:0000256" key="3">
    <source>
        <dbReference type="ARBA" id="ARBA00022741"/>
    </source>
</evidence>